<comment type="caution">
    <text evidence="3">The sequence shown here is derived from an EMBL/GenBank/DDBJ whole genome shotgun (WGS) entry which is preliminary data.</text>
</comment>
<dbReference type="VEuPathDB" id="FungiDB:AeMF1_012192"/>
<keyword evidence="4" id="KW-1185">Reference proteome</keyword>
<organism evidence="3 4">
    <name type="scientific">Aphanomyces euteiches</name>
    <dbReference type="NCBI Taxonomy" id="100861"/>
    <lineage>
        <taxon>Eukaryota</taxon>
        <taxon>Sar</taxon>
        <taxon>Stramenopiles</taxon>
        <taxon>Oomycota</taxon>
        <taxon>Saprolegniomycetes</taxon>
        <taxon>Saprolegniales</taxon>
        <taxon>Verrucalvaceae</taxon>
        <taxon>Aphanomyces</taxon>
    </lineage>
</organism>
<keyword evidence="2" id="KW-1133">Transmembrane helix</keyword>
<dbReference type="EMBL" id="VJMJ01000054">
    <property type="protein sequence ID" value="KAF0740115.1"/>
    <property type="molecule type" value="Genomic_DNA"/>
</dbReference>
<feature type="compositionally biased region" description="Acidic residues" evidence="1">
    <location>
        <begin position="312"/>
        <end position="343"/>
    </location>
</feature>
<evidence type="ECO:0000313" key="3">
    <source>
        <dbReference type="EMBL" id="KAF0740115.1"/>
    </source>
</evidence>
<gene>
    <name evidence="3" type="ORF">Ae201684_004354</name>
</gene>
<feature type="compositionally biased region" description="Acidic residues" evidence="1">
    <location>
        <begin position="403"/>
        <end position="424"/>
    </location>
</feature>
<keyword evidence="2" id="KW-0472">Membrane</keyword>
<feature type="compositionally biased region" description="Acidic residues" evidence="1">
    <location>
        <begin position="353"/>
        <end position="379"/>
    </location>
</feature>
<feature type="region of interest" description="Disordered" evidence="1">
    <location>
        <begin position="1"/>
        <end position="86"/>
    </location>
</feature>
<name>A0A6G0XJ28_9STRA</name>
<protein>
    <submittedName>
        <fullName evidence="3">Uncharacterized protein</fullName>
    </submittedName>
</protein>
<evidence type="ECO:0000256" key="2">
    <source>
        <dbReference type="SAM" id="Phobius"/>
    </source>
</evidence>
<dbReference type="Proteomes" id="UP000481153">
    <property type="component" value="Unassembled WGS sequence"/>
</dbReference>
<evidence type="ECO:0000313" key="4">
    <source>
        <dbReference type="Proteomes" id="UP000481153"/>
    </source>
</evidence>
<keyword evidence="2" id="KW-0812">Transmembrane</keyword>
<dbReference type="AlphaFoldDB" id="A0A6G0XJ28"/>
<feature type="compositionally biased region" description="Polar residues" evidence="1">
    <location>
        <begin position="539"/>
        <end position="555"/>
    </location>
</feature>
<reference evidence="3 4" key="1">
    <citation type="submission" date="2019-07" db="EMBL/GenBank/DDBJ databases">
        <title>Genomics analysis of Aphanomyces spp. identifies a new class of oomycete effector associated with host adaptation.</title>
        <authorList>
            <person name="Gaulin E."/>
        </authorList>
    </citation>
    <scope>NUCLEOTIDE SEQUENCE [LARGE SCALE GENOMIC DNA]</scope>
    <source>
        <strain evidence="3 4">ATCC 201684</strain>
    </source>
</reference>
<proteinExistence type="predicted"/>
<feature type="compositionally biased region" description="Acidic residues" evidence="1">
    <location>
        <begin position="58"/>
        <end position="85"/>
    </location>
</feature>
<feature type="transmembrane region" description="Helical" evidence="2">
    <location>
        <begin position="138"/>
        <end position="158"/>
    </location>
</feature>
<feature type="region of interest" description="Disordered" evidence="1">
    <location>
        <begin position="277"/>
        <end position="437"/>
    </location>
</feature>
<feature type="compositionally biased region" description="Acidic residues" evidence="1">
    <location>
        <begin position="460"/>
        <end position="471"/>
    </location>
</feature>
<accession>A0A6G0XJ28</accession>
<feature type="region of interest" description="Disordered" evidence="1">
    <location>
        <begin position="460"/>
        <end position="486"/>
    </location>
</feature>
<feature type="region of interest" description="Disordered" evidence="1">
    <location>
        <begin position="539"/>
        <end position="563"/>
    </location>
</feature>
<sequence>MADQAEDMSWLNSSEDKTNGNGAFGDSHDDGDEEETPFNSMSFDDADADSDYAPSESSETDDDYEEDVDDDDGNDEEFTPQDEVDSQLWADEKEKLKWTLSFERTNLKWQRKYGCRIDSEARPEVSDKLQRERRWRRFQQGFVIIVAIIYAIQWWAVWNEYNFDRMLAPLQSLWQNNPVPPPQDTTHQETQVDNSAGEVHVQIEEVPAGNAVDEEVPEGTNFGELHEEIVAETEPEETIVGSFHDVISEHEEIGEDLEEEPADAFELSRDDEAVLESTDEVDEEISVHTLPIDEPLPDGEDTTVDSVAPEVPSEDEQAEEVENPESIEDEVNFGEFNDETIVSDDDRSSTDISYDESAPETVPADESEQGTSDLEEEAATDLNPNATPDFEELAEPHIQENENSNDELVEEPEEIFGSSEDDDTEAVHEDAATEDLIPEIEELVTESNDNDNVESIEPELAFEGEVEESTTDIDSTLPLEDGIDDQNDVDEWRDQAATDSEIESDSVVEVAVEPTGDLLPHDANTASVDNHVLVDDTTTSEATNTQEDSTNSEVADTQEDSDHDHAAQVLQVVEAQIQHCAERVRIVVRDKYQSDATTQAFAACDDAVVASMDAPFATLAHRALAWRGDLKNFVRDFAGAAKDYESSLAATFDTSVELKRRSATWMDWYARGELDMLAADCRSAIANGDTSPALSVVASQWLQVVRVQNDTEKLKQRLFQVFVETRKLTMTPLMATASV</sequence>
<evidence type="ECO:0000256" key="1">
    <source>
        <dbReference type="SAM" id="MobiDB-lite"/>
    </source>
</evidence>